<evidence type="ECO:0000313" key="3">
    <source>
        <dbReference type="Proteomes" id="UP000295431"/>
    </source>
</evidence>
<dbReference type="InterPro" id="IPR001753">
    <property type="entry name" value="Enoyl-CoA_hydra/iso"/>
</dbReference>
<name>A0A4R4P4K1_9ACTN</name>
<dbReference type="Gene3D" id="3.90.226.10">
    <property type="entry name" value="2-enoyl-CoA Hydratase, Chain A, domain 1"/>
    <property type="match status" value="1"/>
</dbReference>
<dbReference type="RefSeq" id="WP_131939149.1">
    <property type="nucleotide sequence ID" value="NZ_BAAAMX010000033.1"/>
</dbReference>
<dbReference type="PANTHER" id="PTHR11941:SF54">
    <property type="entry name" value="ENOYL-COA HYDRATASE, MITOCHONDRIAL"/>
    <property type="match status" value="1"/>
</dbReference>
<dbReference type="Pfam" id="PF00378">
    <property type="entry name" value="ECH_1"/>
    <property type="match status" value="1"/>
</dbReference>
<accession>A0A4R4P4K1</accession>
<evidence type="ECO:0000313" key="2">
    <source>
        <dbReference type="EMBL" id="TDC16604.1"/>
    </source>
</evidence>
<sequence>MTGAVLRRADAAGVATLRLARPESRNALNTGLLRRLSDELDAVADDPGVRALILCGEGAVFCAGADLKEFRGVAGERGALRRIRLVSQVVGRLRNLEQPTVCAVSGAAFGAGWGLALACDLTYAAADATFSLPELPAGLRLPPAILHRLAEVVGPVRAAEIAYSGDAYTADQALAWGWVGRVLPDSASAEKRAREVAGALARAPGTPTVHAKQVLRPRAGGLLTPPPEYTWNEEPSQ</sequence>
<dbReference type="EMBL" id="SMJW01000047">
    <property type="protein sequence ID" value="TDC16604.1"/>
    <property type="molecule type" value="Genomic_DNA"/>
</dbReference>
<organism evidence="2 3">
    <name type="scientific">Actinomadura bangladeshensis</name>
    <dbReference type="NCBI Taxonomy" id="453573"/>
    <lineage>
        <taxon>Bacteria</taxon>
        <taxon>Bacillati</taxon>
        <taxon>Actinomycetota</taxon>
        <taxon>Actinomycetes</taxon>
        <taxon>Streptosporangiales</taxon>
        <taxon>Thermomonosporaceae</taxon>
        <taxon>Actinomadura</taxon>
    </lineage>
</organism>
<dbReference type="CDD" id="cd06558">
    <property type="entry name" value="crotonase-like"/>
    <property type="match status" value="1"/>
</dbReference>
<dbReference type="Proteomes" id="UP000295431">
    <property type="component" value="Unassembled WGS sequence"/>
</dbReference>
<comment type="caution">
    <text evidence="2">The sequence shown here is derived from an EMBL/GenBank/DDBJ whole genome shotgun (WGS) entry which is preliminary data.</text>
</comment>
<gene>
    <name evidence="2" type="ORF">E1284_12140</name>
</gene>
<dbReference type="InterPro" id="IPR029045">
    <property type="entry name" value="ClpP/crotonase-like_dom_sf"/>
</dbReference>
<feature type="region of interest" description="Disordered" evidence="1">
    <location>
        <begin position="217"/>
        <end position="237"/>
    </location>
</feature>
<keyword evidence="3" id="KW-1185">Reference proteome</keyword>
<keyword evidence="2" id="KW-0413">Isomerase</keyword>
<dbReference type="AlphaFoldDB" id="A0A4R4P4K1"/>
<dbReference type="GO" id="GO:0006635">
    <property type="term" value="P:fatty acid beta-oxidation"/>
    <property type="evidence" value="ECO:0007669"/>
    <property type="project" value="TreeGrafter"/>
</dbReference>
<protein>
    <submittedName>
        <fullName evidence="2">Enoyl-CoA hydratase/isomerase family protein</fullName>
    </submittedName>
</protein>
<dbReference type="OrthoDB" id="4608673at2"/>
<evidence type="ECO:0000256" key="1">
    <source>
        <dbReference type="SAM" id="MobiDB-lite"/>
    </source>
</evidence>
<dbReference type="SUPFAM" id="SSF52096">
    <property type="entry name" value="ClpP/crotonase"/>
    <property type="match status" value="1"/>
</dbReference>
<dbReference type="PANTHER" id="PTHR11941">
    <property type="entry name" value="ENOYL-COA HYDRATASE-RELATED"/>
    <property type="match status" value="1"/>
</dbReference>
<dbReference type="GO" id="GO:0016853">
    <property type="term" value="F:isomerase activity"/>
    <property type="evidence" value="ECO:0007669"/>
    <property type="project" value="UniProtKB-KW"/>
</dbReference>
<proteinExistence type="predicted"/>
<reference evidence="2 3" key="1">
    <citation type="submission" date="2019-03" db="EMBL/GenBank/DDBJ databases">
        <title>Draft genome sequences of novel Actinobacteria.</title>
        <authorList>
            <person name="Sahin N."/>
            <person name="Ay H."/>
            <person name="Saygin H."/>
        </authorList>
    </citation>
    <scope>NUCLEOTIDE SEQUENCE [LARGE SCALE GENOMIC DNA]</scope>
    <source>
        <strain evidence="2 3">DSM 45347</strain>
    </source>
</reference>